<comment type="caution">
    <text evidence="2">The sequence shown here is derived from an EMBL/GenBank/DDBJ whole genome shotgun (WGS) entry which is preliminary data.</text>
</comment>
<accession>A0A8S1PPK0</accession>
<gene>
    <name evidence="2" type="ORF">PPRIM_AZ9-3.1.T1240110</name>
    <name evidence="3" type="ORF">PPRIM_AZ9-3.1.T1240111</name>
</gene>
<evidence type="ECO:0000313" key="2">
    <source>
        <dbReference type="EMBL" id="CAD8104643.1"/>
    </source>
</evidence>
<reference evidence="2" key="1">
    <citation type="submission" date="2021-01" db="EMBL/GenBank/DDBJ databases">
        <authorList>
            <consortium name="Genoscope - CEA"/>
            <person name="William W."/>
        </authorList>
    </citation>
    <scope>NUCLEOTIDE SEQUENCE</scope>
</reference>
<sequence length="144" mass="16519">MQEHAKIFQEPVLLQRMDVLWFQHQELIGIVLNVRNCCASILIALQNQVVMNATWKATTYEASENTIKNKYDTLEVCTSYDGISENAVGNQSRPDNGKENPQNKNVKGVINAKNFRGFKDIAKQCRAQTCEENQSLRKRKLKQF</sequence>
<feature type="region of interest" description="Disordered" evidence="1">
    <location>
        <begin position="85"/>
        <end position="106"/>
    </location>
</feature>
<organism evidence="2 4">
    <name type="scientific">Paramecium primaurelia</name>
    <dbReference type="NCBI Taxonomy" id="5886"/>
    <lineage>
        <taxon>Eukaryota</taxon>
        <taxon>Sar</taxon>
        <taxon>Alveolata</taxon>
        <taxon>Ciliophora</taxon>
        <taxon>Intramacronucleata</taxon>
        <taxon>Oligohymenophorea</taxon>
        <taxon>Peniculida</taxon>
        <taxon>Parameciidae</taxon>
        <taxon>Paramecium</taxon>
    </lineage>
</organism>
<dbReference type="Proteomes" id="UP000688137">
    <property type="component" value="Unassembled WGS sequence"/>
</dbReference>
<name>A0A8S1PPK0_PARPR</name>
<keyword evidence="4" id="KW-1185">Reference proteome</keyword>
<dbReference type="EMBL" id="CAJJDM010000127">
    <property type="protein sequence ID" value="CAD8104643.1"/>
    <property type="molecule type" value="Genomic_DNA"/>
</dbReference>
<evidence type="ECO:0000256" key="1">
    <source>
        <dbReference type="SAM" id="MobiDB-lite"/>
    </source>
</evidence>
<feature type="compositionally biased region" description="Polar residues" evidence="1">
    <location>
        <begin position="87"/>
        <end position="105"/>
    </location>
</feature>
<dbReference type="EMBL" id="CAJJDM010000127">
    <property type="protein sequence ID" value="CAD8104645.1"/>
    <property type="molecule type" value="Genomic_DNA"/>
</dbReference>
<protein>
    <submittedName>
        <fullName evidence="2">Uncharacterized protein</fullName>
    </submittedName>
</protein>
<evidence type="ECO:0000313" key="3">
    <source>
        <dbReference type="EMBL" id="CAD8104645.1"/>
    </source>
</evidence>
<evidence type="ECO:0000313" key="4">
    <source>
        <dbReference type="Proteomes" id="UP000688137"/>
    </source>
</evidence>
<proteinExistence type="predicted"/>
<dbReference type="AlphaFoldDB" id="A0A8S1PPK0"/>